<dbReference type="Gene3D" id="1.10.10.10">
    <property type="entry name" value="Winged helix-like DNA-binding domain superfamily/Winged helix DNA-binding domain"/>
    <property type="match status" value="1"/>
</dbReference>
<gene>
    <name evidence="3" type="ORF">METZ01_LOCUS94032</name>
</gene>
<reference evidence="3" key="1">
    <citation type="submission" date="2018-05" db="EMBL/GenBank/DDBJ databases">
        <authorList>
            <person name="Lanie J.A."/>
            <person name="Ng W.-L."/>
            <person name="Kazmierczak K.M."/>
            <person name="Andrzejewski T.M."/>
            <person name="Davidsen T.M."/>
            <person name="Wayne K.J."/>
            <person name="Tettelin H."/>
            <person name="Glass J.I."/>
            <person name="Rusch D."/>
            <person name="Podicherti R."/>
            <person name="Tsui H.-C.T."/>
            <person name="Winkler M.E."/>
        </authorList>
    </citation>
    <scope>NUCLEOTIDE SEQUENCE</scope>
</reference>
<accession>A0A381VN47</accession>
<dbReference type="InterPro" id="IPR036388">
    <property type="entry name" value="WH-like_DNA-bd_sf"/>
</dbReference>
<feature type="region of interest" description="Disordered" evidence="1">
    <location>
        <begin position="251"/>
        <end position="304"/>
    </location>
</feature>
<organism evidence="3">
    <name type="scientific">marine metagenome</name>
    <dbReference type="NCBI Taxonomy" id="408172"/>
    <lineage>
        <taxon>unclassified sequences</taxon>
        <taxon>metagenomes</taxon>
        <taxon>ecological metagenomes</taxon>
    </lineage>
</organism>
<dbReference type="PANTHER" id="PTHR43736">
    <property type="entry name" value="ADP-RIBOSE PYROPHOSPHATASE"/>
    <property type="match status" value="1"/>
</dbReference>
<dbReference type="InterPro" id="IPR015797">
    <property type="entry name" value="NUDIX_hydrolase-like_dom_sf"/>
</dbReference>
<dbReference type="PROSITE" id="PS51462">
    <property type="entry name" value="NUDIX"/>
    <property type="match status" value="1"/>
</dbReference>
<feature type="domain" description="Nudix hydrolase" evidence="2">
    <location>
        <begin position="1"/>
        <end position="126"/>
    </location>
</feature>
<dbReference type="Pfam" id="PF00293">
    <property type="entry name" value="NUDIX"/>
    <property type="match status" value="1"/>
</dbReference>
<dbReference type="Pfam" id="PF21906">
    <property type="entry name" value="WHD_NrtR"/>
    <property type="match status" value="1"/>
</dbReference>
<dbReference type="InterPro" id="IPR000086">
    <property type="entry name" value="NUDIX_hydrolase_dom"/>
</dbReference>
<evidence type="ECO:0000313" key="3">
    <source>
        <dbReference type="EMBL" id="SVA41178.1"/>
    </source>
</evidence>
<dbReference type="Gene3D" id="3.90.79.10">
    <property type="entry name" value="Nucleoside Triphosphate Pyrophosphohydrolase"/>
    <property type="match status" value="1"/>
</dbReference>
<sequence>VFTIRDERFQLLLIERGEIPFLGRLALPGGFLHPDESAEQAAQRELLEETALDADIGHLEQLRTYSTPDRDPRENRVVTVAFWAILPDLGEVRGGTDAARALWVPVDELENDIKVYSGPHGYLAFDHDQIVTDAIERARAKLEYTTVATHFCRPEFTMTQLRRVYETVWGQKLEPANFRRKVEKMNEGFTERTDRTTRDLDAASSPDEPAAERLWQTARSMSSAAISKAPSRGTVAQPVFHALASTMSSPEPHWRLDEFDSADSAPPPVAGAPPTSSARRGRPAALYTKGDKDDLEQPFRRPRN</sequence>
<dbReference type="InterPro" id="IPR036390">
    <property type="entry name" value="WH_DNA-bd_sf"/>
</dbReference>
<feature type="compositionally biased region" description="Basic and acidic residues" evidence="1">
    <location>
        <begin position="185"/>
        <end position="201"/>
    </location>
</feature>
<dbReference type="EMBL" id="UINC01009177">
    <property type="protein sequence ID" value="SVA41178.1"/>
    <property type="molecule type" value="Genomic_DNA"/>
</dbReference>
<feature type="non-terminal residue" evidence="3">
    <location>
        <position position="1"/>
    </location>
</feature>
<dbReference type="SUPFAM" id="SSF55811">
    <property type="entry name" value="Nudix"/>
    <property type="match status" value="1"/>
</dbReference>
<dbReference type="AlphaFoldDB" id="A0A381VN47"/>
<dbReference type="SUPFAM" id="SSF46785">
    <property type="entry name" value="Winged helix' DNA-binding domain"/>
    <property type="match status" value="1"/>
</dbReference>
<evidence type="ECO:0000259" key="2">
    <source>
        <dbReference type="PROSITE" id="PS51462"/>
    </source>
</evidence>
<proteinExistence type="predicted"/>
<dbReference type="PANTHER" id="PTHR43736:SF4">
    <property type="entry name" value="SLR1690 PROTEIN"/>
    <property type="match status" value="1"/>
</dbReference>
<name>A0A381VN47_9ZZZZ</name>
<protein>
    <recommendedName>
        <fullName evidence="2">Nudix hydrolase domain-containing protein</fullName>
    </recommendedName>
</protein>
<feature type="region of interest" description="Disordered" evidence="1">
    <location>
        <begin position="185"/>
        <end position="210"/>
    </location>
</feature>
<evidence type="ECO:0000256" key="1">
    <source>
        <dbReference type="SAM" id="MobiDB-lite"/>
    </source>
</evidence>
<feature type="compositionally biased region" description="Basic and acidic residues" evidence="1">
    <location>
        <begin position="289"/>
        <end position="304"/>
    </location>
</feature>
<dbReference type="CDD" id="cd18873">
    <property type="entry name" value="NUDIX_NadM_like"/>
    <property type="match status" value="1"/>
</dbReference>
<dbReference type="InterPro" id="IPR054105">
    <property type="entry name" value="WHD_NrtR"/>
</dbReference>